<reference evidence="3" key="1">
    <citation type="submission" date="2022-11" db="UniProtKB">
        <authorList>
            <consortium name="WormBaseParasite"/>
        </authorList>
    </citation>
    <scope>IDENTIFICATION</scope>
</reference>
<evidence type="ECO:0000313" key="2">
    <source>
        <dbReference type="Proteomes" id="UP000887566"/>
    </source>
</evidence>
<feature type="signal peptide" evidence="1">
    <location>
        <begin position="1"/>
        <end position="35"/>
    </location>
</feature>
<dbReference type="AlphaFoldDB" id="A0A914WVG9"/>
<organism evidence="2 3">
    <name type="scientific">Plectus sambesii</name>
    <dbReference type="NCBI Taxonomy" id="2011161"/>
    <lineage>
        <taxon>Eukaryota</taxon>
        <taxon>Metazoa</taxon>
        <taxon>Ecdysozoa</taxon>
        <taxon>Nematoda</taxon>
        <taxon>Chromadorea</taxon>
        <taxon>Plectida</taxon>
        <taxon>Plectina</taxon>
        <taxon>Plectoidea</taxon>
        <taxon>Plectidae</taxon>
        <taxon>Plectus</taxon>
    </lineage>
</organism>
<proteinExistence type="predicted"/>
<name>A0A914WVG9_9BILA</name>
<evidence type="ECO:0000313" key="3">
    <source>
        <dbReference type="WBParaSite" id="PSAMB.scaffold5547size11432.g26882.t1"/>
    </source>
</evidence>
<sequence>MGSVWPWPWTSRRLDPTHVRCAHPLLLLALLSARAHTPPTFSRLFSRLSAVHRRARDPMYYFGSVVVASSSPRYSLPSGSRSHRETRPNCANNPLPRQRRLPAPLWVGLASLGVYRFFNGDRCVFVDSNYYSPPVVVARCMRALSGRSRDWFGGGRLPVAASIVQLGLSQ</sequence>
<evidence type="ECO:0000256" key="1">
    <source>
        <dbReference type="SAM" id="SignalP"/>
    </source>
</evidence>
<dbReference type="Proteomes" id="UP000887566">
    <property type="component" value="Unplaced"/>
</dbReference>
<feature type="chain" id="PRO_5037846529" evidence="1">
    <location>
        <begin position="36"/>
        <end position="170"/>
    </location>
</feature>
<protein>
    <submittedName>
        <fullName evidence="3">Secreted protein</fullName>
    </submittedName>
</protein>
<dbReference type="WBParaSite" id="PSAMB.scaffold5547size11432.g26882.t1">
    <property type="protein sequence ID" value="PSAMB.scaffold5547size11432.g26882.t1"/>
    <property type="gene ID" value="PSAMB.scaffold5547size11432.g26882"/>
</dbReference>
<keyword evidence="1" id="KW-0732">Signal</keyword>
<keyword evidence="2" id="KW-1185">Reference proteome</keyword>
<accession>A0A914WVG9</accession>